<reference evidence="1" key="2">
    <citation type="submission" date="2023-03" db="EMBL/GenBank/DDBJ databases">
        <authorList>
            <person name="Inwood S.N."/>
            <person name="Skelly J.G."/>
            <person name="Guhlin J."/>
            <person name="Harrop T.W.R."/>
            <person name="Goldson S.G."/>
            <person name="Dearden P.K."/>
        </authorList>
    </citation>
    <scope>NUCLEOTIDE SEQUENCE</scope>
    <source>
        <strain evidence="1">Irish</strain>
        <tissue evidence="1">Whole body</tissue>
    </source>
</reference>
<dbReference type="Proteomes" id="UP001168990">
    <property type="component" value="Unassembled WGS sequence"/>
</dbReference>
<reference evidence="1" key="1">
    <citation type="journal article" date="2023" name="bioRxiv">
        <title>Scaffold-level genome assemblies of two parasitoid biocontrol wasps reveal the parthenogenesis mechanism and an associated novel virus.</title>
        <authorList>
            <person name="Inwood S."/>
            <person name="Skelly J."/>
            <person name="Guhlin J."/>
            <person name="Harrop T."/>
            <person name="Goldson S."/>
            <person name="Dearden P."/>
        </authorList>
    </citation>
    <scope>NUCLEOTIDE SEQUENCE</scope>
    <source>
        <strain evidence="1">Irish</strain>
        <tissue evidence="1">Whole body</tissue>
    </source>
</reference>
<protein>
    <submittedName>
        <fullName evidence="1">Uncharacterized protein</fullName>
    </submittedName>
</protein>
<accession>A0AA39FWG6</accession>
<evidence type="ECO:0000313" key="1">
    <source>
        <dbReference type="EMBL" id="KAK0177135.1"/>
    </source>
</evidence>
<sequence length="286" mass="32100">MKPSSTDYKVMKTKRAFHKEAILNFKRSEMERKENTNLIDNCIREISTLEKIDYAGLGRDVRPGETNAVMDTLAAWAGVGGVQEADAGGGSESSKEVITVVPSSAAALDLLFLKHVYIIQSHCIRYASHHELCLLDPVESKFDSDSKMEVNEDQQDPENSAKIVMLKVRRYIQQKCMECMQKIFLQNVSTCSPDIIPDSGYPHSSSPRDWSPGHDIPNLGGDIIEIELPKVDMYDYLVKNGLVANNNRDDEVIDLLEIDLENENDINDVQNGFPAWLLRICAARLL</sequence>
<evidence type="ECO:0000313" key="2">
    <source>
        <dbReference type="Proteomes" id="UP001168990"/>
    </source>
</evidence>
<organism evidence="1 2">
    <name type="scientific">Microctonus aethiopoides</name>
    <dbReference type="NCBI Taxonomy" id="144406"/>
    <lineage>
        <taxon>Eukaryota</taxon>
        <taxon>Metazoa</taxon>
        <taxon>Ecdysozoa</taxon>
        <taxon>Arthropoda</taxon>
        <taxon>Hexapoda</taxon>
        <taxon>Insecta</taxon>
        <taxon>Pterygota</taxon>
        <taxon>Neoptera</taxon>
        <taxon>Endopterygota</taxon>
        <taxon>Hymenoptera</taxon>
        <taxon>Apocrita</taxon>
        <taxon>Ichneumonoidea</taxon>
        <taxon>Braconidae</taxon>
        <taxon>Euphorinae</taxon>
        <taxon>Microctonus</taxon>
    </lineage>
</organism>
<dbReference type="AlphaFoldDB" id="A0AA39FWG6"/>
<dbReference type="EMBL" id="JAQQBS010000001">
    <property type="protein sequence ID" value="KAK0177135.1"/>
    <property type="molecule type" value="Genomic_DNA"/>
</dbReference>
<proteinExistence type="predicted"/>
<keyword evidence="2" id="KW-1185">Reference proteome</keyword>
<gene>
    <name evidence="1" type="ORF">PV328_001214</name>
</gene>
<name>A0AA39FWG6_9HYME</name>
<comment type="caution">
    <text evidence="1">The sequence shown here is derived from an EMBL/GenBank/DDBJ whole genome shotgun (WGS) entry which is preliminary data.</text>
</comment>